<protein>
    <submittedName>
        <fullName evidence="1">Uncharacterized protein</fullName>
    </submittedName>
</protein>
<organism evidence="1 2">
    <name type="scientific">Rugosibacter aromaticivorans</name>
    <dbReference type="NCBI Taxonomy" id="1565605"/>
    <lineage>
        <taxon>Bacteria</taxon>
        <taxon>Pseudomonadati</taxon>
        <taxon>Pseudomonadota</taxon>
        <taxon>Betaproteobacteria</taxon>
        <taxon>Nitrosomonadales</taxon>
        <taxon>Sterolibacteriaceae</taxon>
        <taxon>Rugosibacter</taxon>
    </lineage>
</organism>
<accession>A0A0C5IYM3</accession>
<evidence type="ECO:0000313" key="2">
    <source>
        <dbReference type="Proteomes" id="UP000061603"/>
    </source>
</evidence>
<evidence type="ECO:0000313" key="1">
    <source>
        <dbReference type="EMBL" id="AJP47852.1"/>
    </source>
</evidence>
<reference evidence="1 2" key="1">
    <citation type="journal article" date="2015" name="Genome Announc.">
        <title>Complete Genome Sequence of a Novel Bacterium within the Family Rhodocyclaceae That Degrades Polycyclic Aromatic Hydrocarbons.</title>
        <authorList>
            <person name="Singleton D.R."/>
            <person name="Dickey A.N."/>
            <person name="Scholl E.H."/>
            <person name="Wright F.A."/>
            <person name="Aitken M.D."/>
        </authorList>
    </citation>
    <scope>NUCLEOTIDE SEQUENCE [LARGE SCALE GENOMIC DNA]</scope>
    <source>
        <strain evidence="2">PG1-Ca6</strain>
    </source>
</reference>
<dbReference type="EMBL" id="CP010554">
    <property type="protein sequence ID" value="AJP47852.1"/>
    <property type="molecule type" value="Genomic_DNA"/>
</dbReference>
<sequence>MRALLIISSSPILHLRLILIQQSCLVKSLLISQVALNNSARMYFDHLIFNIICNPRFELKFNKTSHFHWTDDRSVSHQMRHYYLSLNMRLLTND</sequence>
<gene>
    <name evidence="1" type="ORF">PG1C_03930</name>
</gene>
<keyword evidence="2" id="KW-1185">Reference proteome</keyword>
<name>A0A0C5IYM3_9PROT</name>
<dbReference type="Proteomes" id="UP000061603">
    <property type="component" value="Chromosome"/>
</dbReference>
<dbReference type="KEGG" id="rbu:PG1C_03930"/>
<dbReference type="AlphaFoldDB" id="A0A0C5IYM3"/>
<proteinExistence type="predicted"/>
<dbReference type="HOGENOM" id="CLU_2384174_0_0_4"/>